<dbReference type="RefSeq" id="WP_039330293.1">
    <property type="nucleotide sequence ID" value="NZ_JTJJ01000031.1"/>
</dbReference>
<evidence type="ECO:0000313" key="5">
    <source>
        <dbReference type="EMBL" id="KHJ68452.1"/>
    </source>
</evidence>
<dbReference type="Gene3D" id="3.55.50.10">
    <property type="entry name" value="Baseplate protein-like domains"/>
    <property type="match status" value="1"/>
</dbReference>
<dbReference type="Pfam" id="PF13296">
    <property type="entry name" value="T6SS_Vgr"/>
    <property type="match status" value="1"/>
</dbReference>
<name>A0A0B1RB63_9GAMM</name>
<dbReference type="SUPFAM" id="SSF69255">
    <property type="entry name" value="gp5 N-terminal domain-like"/>
    <property type="match status" value="1"/>
</dbReference>
<dbReference type="NCBIfam" id="TIGR03361">
    <property type="entry name" value="VI_Rhs_Vgr"/>
    <property type="match status" value="1"/>
</dbReference>
<dbReference type="NCBIfam" id="TIGR01646">
    <property type="entry name" value="vgr_GE"/>
    <property type="match status" value="1"/>
</dbReference>
<feature type="domain" description="Putative type VI secretion system Rhs element associated Vgr" evidence="4">
    <location>
        <begin position="494"/>
        <end position="588"/>
    </location>
</feature>
<dbReference type="InterPro" id="IPR017847">
    <property type="entry name" value="T6SS_RhsGE_Vgr_subset"/>
</dbReference>
<sequence length="791" mass="86432">MASDALTTLFSHSHHHLTVRECSSPLDVFSFTGHESLSVPFSWHITFTSVDKQLGREVMLLKTAALTLKTSAVQAAYLPEAEPLRVVQGVVTGFEALGVSADEARYAITLQPRLALLARTRQNAIWQDKSVPQIVEAILRDRHGMRGQDFIFNLSSDYPKREQVMQFDEDDLRFVTRLLAEVGIWFRFTTDTRLNIDVVEFYDGPQGYVTGLTLPAVPPSGLHDDGVESVWAMASRYQVVEKTVSTRDYNYRDALADMNAQADVTGGDDTTCGEAYHWADNYLQAGEAHSDQPASESGAFYARLRHERYLNGQSQLSATSTCASLTPGTVVRVSGGAHVTDTFRDGVVITALVCRAARDSSMETAFEAIPTEGRYSFRPEPASRPVMAGTLPARVTSTTVNDTYGHIDRDGRYRVNMLFDRAGWETGFESLWVRQSRPYAGDTYGLHLPLLAGTEVAIGFEHGNPDRPYIAGVLHDSSRGDHVTIRNYKRNVLRTPANNKLRLDDTRGQEHIKLSTEYGGKSQLNLGHMVDGEKQKRGEGFELRTDSWGAIRAQKGLLISADGQPAAQGDALEMKQPINLLKGAINQLTEWGSITQTHLSFPPDVEPLTSLLKSTDELKGSAMLLSAPEGIGAVTPEGMLLNSGKGLYLQSLGEVNLVSAQRLSANASKGISLLAQQEGMRLVSAKGPLAVESHADTLSLTSLKDVTVQSTQGHLQLTAKNGITIGCGGAYIRLTPQGDIEIHGPGLMSLKGQHDWQGPASEDFPLPELPSSVCKECLKRAQERAQGFIPR</sequence>
<protein>
    <submittedName>
        <fullName evidence="5">Type IV secretion protein Rhs</fullName>
    </submittedName>
</protein>
<organism evidence="5 6">
    <name type="scientific">Pantoea rodasii</name>
    <dbReference type="NCBI Taxonomy" id="1076549"/>
    <lineage>
        <taxon>Bacteria</taxon>
        <taxon>Pseudomonadati</taxon>
        <taxon>Pseudomonadota</taxon>
        <taxon>Gammaproteobacteria</taxon>
        <taxon>Enterobacterales</taxon>
        <taxon>Erwiniaceae</taxon>
        <taxon>Pantoea</taxon>
    </lineage>
</organism>
<feature type="domain" description="Gp5/Type VI secretion system Vgr protein OB-fold" evidence="2">
    <location>
        <begin position="408"/>
        <end position="475"/>
    </location>
</feature>
<evidence type="ECO:0000259" key="4">
    <source>
        <dbReference type="Pfam" id="PF13296"/>
    </source>
</evidence>
<dbReference type="Gene3D" id="2.30.110.50">
    <property type="match status" value="1"/>
</dbReference>
<evidence type="ECO:0000313" key="6">
    <source>
        <dbReference type="Proteomes" id="UP000030853"/>
    </source>
</evidence>
<dbReference type="InterPro" id="IPR028244">
    <property type="entry name" value="T6SS_Rhs_Vgr_dom"/>
</dbReference>
<comment type="similarity">
    <text evidence="1">Belongs to the VgrG protein family.</text>
</comment>
<accession>A0A0B1RB63</accession>
<dbReference type="InterPro" id="IPR006531">
    <property type="entry name" value="Gp5/Vgr_OB"/>
</dbReference>
<dbReference type="Pfam" id="PF10106">
    <property type="entry name" value="DUF2345"/>
    <property type="match status" value="1"/>
</dbReference>
<reference evidence="5 6" key="1">
    <citation type="submission" date="2014-11" db="EMBL/GenBank/DDBJ databases">
        <title>Genome sequencing of Pantoea rodasii ND03.</title>
        <authorList>
            <person name="Muhamad Yunos N.Y."/>
            <person name="Chan K.-G."/>
        </authorList>
    </citation>
    <scope>NUCLEOTIDE SEQUENCE [LARGE SCALE GENOMIC DNA]</scope>
    <source>
        <strain evidence="5 6">ND03</strain>
    </source>
</reference>
<evidence type="ECO:0000259" key="3">
    <source>
        <dbReference type="Pfam" id="PF10106"/>
    </source>
</evidence>
<gene>
    <name evidence="5" type="ORF">QU24_09085</name>
</gene>
<dbReference type="InterPro" id="IPR006533">
    <property type="entry name" value="T6SS_Vgr_RhsGE"/>
</dbReference>
<dbReference type="AlphaFoldDB" id="A0A0B1RB63"/>
<dbReference type="Proteomes" id="UP000030853">
    <property type="component" value="Unassembled WGS sequence"/>
</dbReference>
<dbReference type="Pfam" id="PF04717">
    <property type="entry name" value="Phage_base_V"/>
    <property type="match status" value="1"/>
</dbReference>
<dbReference type="EMBL" id="JTJJ01000031">
    <property type="protein sequence ID" value="KHJ68452.1"/>
    <property type="molecule type" value="Genomic_DNA"/>
</dbReference>
<dbReference type="SUPFAM" id="SSF69279">
    <property type="entry name" value="Phage tail proteins"/>
    <property type="match status" value="2"/>
</dbReference>
<feature type="domain" description="DUF2345" evidence="3">
    <location>
        <begin position="614"/>
        <end position="760"/>
    </location>
</feature>
<dbReference type="Gene3D" id="4.10.220.110">
    <property type="match status" value="1"/>
</dbReference>
<dbReference type="InterPro" id="IPR037026">
    <property type="entry name" value="Vgr_OB-fold_dom_sf"/>
</dbReference>
<evidence type="ECO:0000256" key="1">
    <source>
        <dbReference type="ARBA" id="ARBA00005558"/>
    </source>
</evidence>
<comment type="caution">
    <text evidence="5">The sequence shown here is derived from an EMBL/GenBank/DDBJ whole genome shotgun (WGS) entry which is preliminary data.</text>
</comment>
<dbReference type="Gene3D" id="2.40.50.230">
    <property type="entry name" value="Gp5 N-terminal domain"/>
    <property type="match status" value="1"/>
</dbReference>
<proteinExistence type="inferred from homology"/>
<dbReference type="Pfam" id="PF05954">
    <property type="entry name" value="Phage_GPD"/>
    <property type="match status" value="1"/>
</dbReference>
<dbReference type="InterPro" id="IPR018769">
    <property type="entry name" value="VgrG2_DUF2345"/>
</dbReference>
<evidence type="ECO:0000259" key="2">
    <source>
        <dbReference type="Pfam" id="PF04717"/>
    </source>
</evidence>